<dbReference type="PANTHER" id="PTHR43581:SF4">
    <property type="entry name" value="ATP_GTP PHOSPHATASE"/>
    <property type="match status" value="1"/>
</dbReference>
<dbReference type="GO" id="GO:0005524">
    <property type="term" value="F:ATP binding"/>
    <property type="evidence" value="ECO:0007669"/>
    <property type="project" value="InterPro"/>
</dbReference>
<evidence type="ECO:0000313" key="3">
    <source>
        <dbReference type="EMBL" id="GLK78104.1"/>
    </source>
</evidence>
<feature type="domain" description="ATPase AAA-type core" evidence="1">
    <location>
        <begin position="225"/>
        <end position="303"/>
    </location>
</feature>
<evidence type="ECO:0000259" key="2">
    <source>
        <dbReference type="Pfam" id="PF20469"/>
    </source>
</evidence>
<dbReference type="Proteomes" id="UP001143364">
    <property type="component" value="Unassembled WGS sequence"/>
</dbReference>
<dbReference type="Pfam" id="PF20469">
    <property type="entry name" value="OLD-like_TOPRIM"/>
    <property type="match status" value="1"/>
</dbReference>
<dbReference type="InterPro" id="IPR034139">
    <property type="entry name" value="TOPRIM_OLD"/>
</dbReference>
<accession>A0A9W6JL22</accession>
<dbReference type="InterPro" id="IPR003959">
    <property type="entry name" value="ATPase_AAA_core"/>
</dbReference>
<dbReference type="PANTHER" id="PTHR43581">
    <property type="entry name" value="ATP/GTP PHOSPHATASE"/>
    <property type="match status" value="1"/>
</dbReference>
<dbReference type="InterPro" id="IPR051396">
    <property type="entry name" value="Bact_Antivir_Def_Nuclease"/>
</dbReference>
<proteinExistence type="predicted"/>
<organism evidence="3 4">
    <name type="scientific">Methylopila jiangsuensis</name>
    <dbReference type="NCBI Taxonomy" id="586230"/>
    <lineage>
        <taxon>Bacteria</taxon>
        <taxon>Pseudomonadati</taxon>
        <taxon>Pseudomonadota</taxon>
        <taxon>Alphaproteobacteria</taxon>
        <taxon>Hyphomicrobiales</taxon>
        <taxon>Methylopilaceae</taxon>
        <taxon>Methylopila</taxon>
    </lineage>
</organism>
<dbReference type="GO" id="GO:0016887">
    <property type="term" value="F:ATP hydrolysis activity"/>
    <property type="evidence" value="ECO:0007669"/>
    <property type="project" value="InterPro"/>
</dbReference>
<sequence>MRGLSWSPHPELNVIVGAADGGKSTLLEAIALLFSPAPNYGLSEFDYHGRNLDAGFSIQAVLSFSDISIMRDEGFPAPPMQGWLNGKLIDLPDEAGAEAVLVCRLTGTPDQEPHYDVVGAGGEIRAPFSRAMRRRIGLARLGVADRGDRDIRLVQGGALDRYLQGQEVRQTVLQAVMKTPLHDQLDAGPKAALKAISDGFETRNLPHPVRLGLVGTPGVSLAASVGLTVGADDPTSLPLSAWGTGTRRLAALEISTLGVSAEAIAVIDEPETGLEPYRQRVFIRDLAAHGRQAFVTTHAPAVLAQAAKAASQTWRIGDAPPPTLPFEESTVEEPASHALFVMAGAELTLIAATQAEALFAKLPVVCEGATEVGFATRMLEHRFGEGFSCRGIYCLDAGGHFKALPICKALLAAGFPLAAVVDDEGKRSGSWATISQAANLLRWDNGACLETAVLSAMPDAQLQEVHLWAEQVTHRNAAHQLAEIRRELAAEKGLSAAQMFADAGRDAFLAAVLASACPKPEANKKPRGWFKSFDGGYLLADKLLALSPAPALMAKVEAFLAAVEAATAP</sequence>
<reference evidence="3" key="1">
    <citation type="journal article" date="2014" name="Int. J. Syst. Evol. Microbiol.">
        <title>Complete genome sequence of Corynebacterium casei LMG S-19264T (=DSM 44701T), isolated from a smear-ripened cheese.</title>
        <authorList>
            <consortium name="US DOE Joint Genome Institute (JGI-PGF)"/>
            <person name="Walter F."/>
            <person name="Albersmeier A."/>
            <person name="Kalinowski J."/>
            <person name="Ruckert C."/>
        </authorList>
    </citation>
    <scope>NUCLEOTIDE SEQUENCE</scope>
    <source>
        <strain evidence="3">VKM B-2555</strain>
    </source>
</reference>
<dbReference type="SUPFAM" id="SSF52540">
    <property type="entry name" value="P-loop containing nucleoside triphosphate hydrolases"/>
    <property type="match status" value="1"/>
</dbReference>
<evidence type="ECO:0008006" key="5">
    <source>
        <dbReference type="Google" id="ProtNLM"/>
    </source>
</evidence>
<feature type="domain" description="OLD protein-like TOPRIM" evidence="2">
    <location>
        <begin position="358"/>
        <end position="422"/>
    </location>
</feature>
<name>A0A9W6JL22_9HYPH</name>
<keyword evidence="4" id="KW-1185">Reference proteome</keyword>
<evidence type="ECO:0000259" key="1">
    <source>
        <dbReference type="Pfam" id="PF13304"/>
    </source>
</evidence>
<dbReference type="Gene3D" id="3.40.50.300">
    <property type="entry name" value="P-loop containing nucleotide triphosphate hydrolases"/>
    <property type="match status" value="1"/>
</dbReference>
<protein>
    <recommendedName>
        <fullName evidence="5">ATP-binding protein</fullName>
    </recommendedName>
</protein>
<reference evidence="3" key="2">
    <citation type="submission" date="2023-01" db="EMBL/GenBank/DDBJ databases">
        <authorList>
            <person name="Sun Q."/>
            <person name="Evtushenko L."/>
        </authorList>
    </citation>
    <scope>NUCLEOTIDE SEQUENCE</scope>
    <source>
        <strain evidence="3">VKM B-2555</strain>
    </source>
</reference>
<dbReference type="InterPro" id="IPR027417">
    <property type="entry name" value="P-loop_NTPase"/>
</dbReference>
<dbReference type="AlphaFoldDB" id="A0A9W6JL22"/>
<gene>
    <name evidence="3" type="ORF">GCM10008171_33580</name>
</gene>
<evidence type="ECO:0000313" key="4">
    <source>
        <dbReference type="Proteomes" id="UP001143364"/>
    </source>
</evidence>
<dbReference type="Pfam" id="PF13304">
    <property type="entry name" value="AAA_21"/>
    <property type="match status" value="1"/>
</dbReference>
<comment type="caution">
    <text evidence="3">The sequence shown here is derived from an EMBL/GenBank/DDBJ whole genome shotgun (WGS) entry which is preliminary data.</text>
</comment>
<dbReference type="EMBL" id="BSFK01000016">
    <property type="protein sequence ID" value="GLK78104.1"/>
    <property type="molecule type" value="Genomic_DNA"/>
</dbReference>